<reference evidence="1" key="1">
    <citation type="submission" date="2017-08" db="EMBL/GenBank/DDBJ databases">
        <title>Genomes of multiple Clavibacter strains from different subspecies.</title>
        <authorList>
            <person name="Yuan X.-K."/>
            <person name="Li X.-S."/>
            <person name="Nie J."/>
            <person name="De Boer S.H."/>
        </authorList>
    </citation>
    <scope>NUCLEOTIDE SEQUENCE [LARGE SCALE GENOMIC DNA]</scope>
    <source>
        <strain evidence="1">ATCC 33566</strain>
    </source>
</reference>
<name>A0A225CNQ8_9MICO</name>
<organism evidence="1 2">
    <name type="scientific">Clavibacter tessellarius</name>
    <dbReference type="NCBI Taxonomy" id="31965"/>
    <lineage>
        <taxon>Bacteria</taxon>
        <taxon>Bacillati</taxon>
        <taxon>Actinomycetota</taxon>
        <taxon>Actinomycetes</taxon>
        <taxon>Micrococcales</taxon>
        <taxon>Microbacteriaceae</taxon>
        <taxon>Clavibacter</taxon>
    </lineage>
</organism>
<dbReference type="EMBL" id="MZMQ01000001">
    <property type="protein sequence ID" value="OQJ63034.1"/>
    <property type="molecule type" value="Genomic_DNA"/>
</dbReference>
<dbReference type="AlphaFoldDB" id="A0A225CNQ8"/>
<comment type="caution">
    <text evidence="1">The sequence shown here is derived from an EMBL/GenBank/DDBJ whole genome shotgun (WGS) entry which is preliminary data.</text>
</comment>
<dbReference type="Proteomes" id="UP000215316">
    <property type="component" value="Unassembled WGS sequence"/>
</dbReference>
<protein>
    <submittedName>
        <fullName evidence="1">Uncharacterized protein</fullName>
    </submittedName>
</protein>
<accession>A0A225CNQ8</accession>
<sequence length="179" mass="19264">MRTALVDPLASRDRPRTPRMALAGDALPVLADLAAALAEQRAEADPRPVRALVVGVDAAAPGLRGVRASTRRLRAVEVPDHLPGLRHLVVVVGGREGAIGRDIRALDAWVLRMHAELERTRAADVAVTGILASGCPAPRLLANRVVDLVRHPVAAPRLAVEWADIRDRRIRDVALEARC</sequence>
<dbReference type="OrthoDB" id="5122830at2"/>
<keyword evidence="2" id="KW-1185">Reference proteome</keyword>
<dbReference type="RefSeq" id="WP_094128200.1">
    <property type="nucleotide sequence ID" value="NZ_CP040788.1"/>
</dbReference>
<evidence type="ECO:0000313" key="2">
    <source>
        <dbReference type="Proteomes" id="UP000215316"/>
    </source>
</evidence>
<proteinExistence type="predicted"/>
<evidence type="ECO:0000313" key="1">
    <source>
        <dbReference type="EMBL" id="OQJ63034.1"/>
    </source>
</evidence>
<gene>
    <name evidence="1" type="ORF">B5P24_08540</name>
</gene>